<proteinExistence type="predicted"/>
<organism evidence="1 2">
    <name type="scientific">Paenibacillus thalictri</name>
    <dbReference type="NCBI Taxonomy" id="2527873"/>
    <lineage>
        <taxon>Bacteria</taxon>
        <taxon>Bacillati</taxon>
        <taxon>Bacillota</taxon>
        <taxon>Bacilli</taxon>
        <taxon>Bacillales</taxon>
        <taxon>Paenibacillaceae</taxon>
        <taxon>Paenibacillus</taxon>
    </lineage>
</organism>
<comment type="caution">
    <text evidence="1">The sequence shown here is derived from an EMBL/GenBank/DDBJ whole genome shotgun (WGS) entry which is preliminary data.</text>
</comment>
<reference evidence="1 2" key="1">
    <citation type="submission" date="2019-02" db="EMBL/GenBank/DDBJ databases">
        <title>Paenibacillus sp. nov., isolated from surface-sterilized tissue of Thalictrum simplex L.</title>
        <authorList>
            <person name="Tuo L."/>
        </authorList>
    </citation>
    <scope>NUCLEOTIDE SEQUENCE [LARGE SCALE GENOMIC DNA]</scope>
    <source>
        <strain evidence="1 2">N2SHLJ1</strain>
    </source>
</reference>
<accession>A0A4V2J4A4</accession>
<dbReference type="OrthoDB" id="9807346at2"/>
<dbReference type="AlphaFoldDB" id="A0A4V2J4A4"/>
<dbReference type="Proteomes" id="UP000293142">
    <property type="component" value="Unassembled WGS sequence"/>
</dbReference>
<protein>
    <submittedName>
        <fullName evidence="1">Uracil-DNA glycosylase</fullName>
    </submittedName>
</protein>
<sequence length="69" mass="7819">MNQQKEAAARINCYRCKHFYVTWDSRFPRGCKAFGFKTGELPSAVVLKSSGQPCMNYVEKANGLKKDGR</sequence>
<dbReference type="EMBL" id="SIRE01000010">
    <property type="protein sequence ID" value="TBL78218.1"/>
    <property type="molecule type" value="Genomic_DNA"/>
</dbReference>
<evidence type="ECO:0000313" key="2">
    <source>
        <dbReference type="Proteomes" id="UP000293142"/>
    </source>
</evidence>
<keyword evidence="2" id="KW-1185">Reference proteome</keyword>
<evidence type="ECO:0000313" key="1">
    <source>
        <dbReference type="EMBL" id="TBL78218.1"/>
    </source>
</evidence>
<gene>
    <name evidence="1" type="ORF">EYB31_15205</name>
</gene>
<name>A0A4V2J4A4_9BACL</name>